<reference evidence="1 2" key="1">
    <citation type="submission" date="2019-05" db="EMBL/GenBank/DDBJ databases">
        <authorList>
            <consortium name="Science for Life Laboratories"/>
        </authorList>
    </citation>
    <scope>NUCLEOTIDE SEQUENCE [LARGE SCALE GENOMIC DNA]</scope>
    <source>
        <strain evidence="1">Soil9</strain>
    </source>
</reference>
<dbReference type="RefSeq" id="WP_162667050.1">
    <property type="nucleotide sequence ID" value="NZ_LR593886.1"/>
</dbReference>
<keyword evidence="2" id="KW-1185">Reference proteome</keyword>
<name>A0A6P2CUB6_9BACT</name>
<accession>A0A6P2CUB6</accession>
<dbReference type="EMBL" id="LR593886">
    <property type="protein sequence ID" value="VTR92147.1"/>
    <property type="molecule type" value="Genomic_DNA"/>
</dbReference>
<proteinExistence type="predicted"/>
<dbReference type="KEGG" id="gms:SOIL9_55670"/>
<organism evidence="1 2">
    <name type="scientific">Gemmata massiliana</name>
    <dbReference type="NCBI Taxonomy" id="1210884"/>
    <lineage>
        <taxon>Bacteria</taxon>
        <taxon>Pseudomonadati</taxon>
        <taxon>Planctomycetota</taxon>
        <taxon>Planctomycetia</taxon>
        <taxon>Gemmatales</taxon>
        <taxon>Gemmataceae</taxon>
        <taxon>Gemmata</taxon>
    </lineage>
</organism>
<gene>
    <name evidence="1" type="ORF">SOIL9_55670</name>
</gene>
<dbReference type="Proteomes" id="UP000464178">
    <property type="component" value="Chromosome"/>
</dbReference>
<dbReference type="PROSITE" id="PS51257">
    <property type="entry name" value="PROKAR_LIPOPROTEIN"/>
    <property type="match status" value="1"/>
</dbReference>
<protein>
    <recommendedName>
        <fullName evidence="3">Lipoprotein SmpA/OmlA domain-containing protein</fullName>
    </recommendedName>
</protein>
<evidence type="ECO:0000313" key="2">
    <source>
        <dbReference type="Proteomes" id="UP000464178"/>
    </source>
</evidence>
<evidence type="ECO:0000313" key="1">
    <source>
        <dbReference type="EMBL" id="VTR92147.1"/>
    </source>
</evidence>
<evidence type="ECO:0008006" key="3">
    <source>
        <dbReference type="Google" id="ProtNLM"/>
    </source>
</evidence>
<dbReference type="AlphaFoldDB" id="A0A6P2CUB6"/>
<sequence length="109" mass="12033">MRSVWCGLLVVLVLGCSRNGDPAPKQYMVKDAQKDKKVYSREDFDRLVVGKSREDVVSAAGTPDSVVEKGGETIWHYKGITRDTATNTIDDTTQVILEGGLVVRIVHQN</sequence>